<reference evidence="4 5" key="1">
    <citation type="submission" date="2017-02" db="EMBL/GenBank/DDBJ databases">
        <authorList>
            <person name="Peterson S.W."/>
        </authorList>
    </citation>
    <scope>NUCLEOTIDE SEQUENCE [LARGE SCALE GENOMIC DNA]</scope>
    <source>
        <strain evidence="4 5">M1</strain>
    </source>
</reference>
<name>A0A1T5J5W4_9FIRM</name>
<evidence type="ECO:0000256" key="3">
    <source>
        <dbReference type="ARBA" id="ARBA00022840"/>
    </source>
</evidence>
<dbReference type="OrthoDB" id="47144at2"/>
<keyword evidence="1" id="KW-0547">Nucleotide-binding</keyword>
<dbReference type="AlphaFoldDB" id="A0A1T5J5W4"/>
<dbReference type="Proteomes" id="UP000190285">
    <property type="component" value="Unassembled WGS sequence"/>
</dbReference>
<dbReference type="EMBL" id="FUZT01000002">
    <property type="protein sequence ID" value="SKC46746.1"/>
    <property type="molecule type" value="Genomic_DNA"/>
</dbReference>
<dbReference type="Pfam" id="PF03266">
    <property type="entry name" value="NTPase_1"/>
    <property type="match status" value="1"/>
</dbReference>
<proteinExistence type="predicted"/>
<dbReference type="PANTHER" id="PTHR43146">
    <property type="entry name" value="CANCER-RELATED NUCLEOSIDE-TRIPHOSPHATASE"/>
    <property type="match status" value="1"/>
</dbReference>
<evidence type="ECO:0000313" key="4">
    <source>
        <dbReference type="EMBL" id="SKC46746.1"/>
    </source>
</evidence>
<dbReference type="RefSeq" id="WP_079489719.1">
    <property type="nucleotide sequence ID" value="NZ_FUZT01000002.1"/>
</dbReference>
<dbReference type="GO" id="GO:0017111">
    <property type="term" value="F:ribonucleoside triphosphate phosphatase activity"/>
    <property type="evidence" value="ECO:0007669"/>
    <property type="project" value="InterPro"/>
</dbReference>
<keyword evidence="5" id="KW-1185">Reference proteome</keyword>
<keyword evidence="2" id="KW-0378">Hydrolase</keyword>
<evidence type="ECO:0000313" key="5">
    <source>
        <dbReference type="Proteomes" id="UP000190285"/>
    </source>
</evidence>
<evidence type="ECO:0000256" key="1">
    <source>
        <dbReference type="ARBA" id="ARBA00022741"/>
    </source>
</evidence>
<dbReference type="InterPro" id="IPR004948">
    <property type="entry name" value="Nuc-triphosphatase_THEP1"/>
</dbReference>
<protein>
    <submittedName>
        <fullName evidence="4">Nucleoside-triphosphatase</fullName>
    </submittedName>
</protein>
<dbReference type="SUPFAM" id="SSF52540">
    <property type="entry name" value="P-loop containing nucleoside triphosphate hydrolases"/>
    <property type="match status" value="1"/>
</dbReference>
<dbReference type="PANTHER" id="PTHR43146:SF1">
    <property type="entry name" value="CANCER-RELATED NUCLEOSIDE-TRIPHOSPHATASE"/>
    <property type="match status" value="1"/>
</dbReference>
<dbReference type="STRING" id="36842.SAMN02194393_00931"/>
<dbReference type="GO" id="GO:0005524">
    <property type="term" value="F:ATP binding"/>
    <property type="evidence" value="ECO:0007669"/>
    <property type="project" value="UniProtKB-KW"/>
</dbReference>
<dbReference type="InterPro" id="IPR027417">
    <property type="entry name" value="P-loop_NTPase"/>
</dbReference>
<sequence>MNNLFLTGKINIGKTTVLNSIKEKLNIDHNMIGGFLTKAFLKNGKVKGFYIQPINYPLEKQPEFEKTVIGYTPDGIKWVGVTDTFEGFGVEILNYCLECPFELIIMDELGFFESKSYIFHQKIHEIIESKKKVLGVIKPQPTIFMNSIRNRKDVIIVEITKENRDYISTKLYNKIR</sequence>
<organism evidence="4 5">
    <name type="scientific">Maledivibacter halophilus</name>
    <dbReference type="NCBI Taxonomy" id="36842"/>
    <lineage>
        <taxon>Bacteria</taxon>
        <taxon>Bacillati</taxon>
        <taxon>Bacillota</taxon>
        <taxon>Clostridia</taxon>
        <taxon>Peptostreptococcales</taxon>
        <taxon>Caminicellaceae</taxon>
        <taxon>Maledivibacter</taxon>
    </lineage>
</organism>
<dbReference type="Gene3D" id="3.40.50.300">
    <property type="entry name" value="P-loop containing nucleotide triphosphate hydrolases"/>
    <property type="match status" value="1"/>
</dbReference>
<keyword evidence="3" id="KW-0067">ATP-binding</keyword>
<gene>
    <name evidence="4" type="ORF">SAMN02194393_00931</name>
</gene>
<evidence type="ECO:0000256" key="2">
    <source>
        <dbReference type="ARBA" id="ARBA00022801"/>
    </source>
</evidence>
<accession>A0A1T5J5W4</accession>